<dbReference type="RefSeq" id="WP_264488586.1">
    <property type="nucleotide sequence ID" value="NZ_JAPDDT010000008.1"/>
</dbReference>
<accession>A0ABT3GLS5</accession>
<gene>
    <name evidence="1" type="ORF">OKA05_18070</name>
</gene>
<name>A0ABT3GLS5_9BACT</name>
<dbReference type="EMBL" id="JAPDDT010000008">
    <property type="protein sequence ID" value="MCW1924479.1"/>
    <property type="molecule type" value="Genomic_DNA"/>
</dbReference>
<evidence type="ECO:0000313" key="1">
    <source>
        <dbReference type="EMBL" id="MCW1924479.1"/>
    </source>
</evidence>
<proteinExistence type="predicted"/>
<reference evidence="1 2" key="1">
    <citation type="submission" date="2022-10" db="EMBL/GenBank/DDBJ databases">
        <title>Luteolibacter arcticus strain CCTCC AB 2014275, whole genome shotgun sequencing project.</title>
        <authorList>
            <person name="Zhao G."/>
            <person name="Shen L."/>
        </authorList>
    </citation>
    <scope>NUCLEOTIDE SEQUENCE [LARGE SCALE GENOMIC DNA]</scope>
    <source>
        <strain evidence="1 2">CCTCC AB 2014275</strain>
    </source>
</reference>
<sequence>MHPPVLFLDIDGVLIAFPEGEPTAPQFTPQCVEALKVVIAAVPRLQIVFSTTWRLGEHVNRLHSEWLAHRLPIAITRDGTPDTREDPSVPRIHRRGREIEAWLAAHPGVSRWAVIDDDRLAIEPILSATRCVFTDPARGMDTGHAERLIAILC</sequence>
<dbReference type="Pfam" id="PF18143">
    <property type="entry name" value="HAD_SAK_2"/>
    <property type="match status" value="1"/>
</dbReference>
<organism evidence="1 2">
    <name type="scientific">Luteolibacter arcticus</name>
    <dbReference type="NCBI Taxonomy" id="1581411"/>
    <lineage>
        <taxon>Bacteria</taxon>
        <taxon>Pseudomonadati</taxon>
        <taxon>Verrucomicrobiota</taxon>
        <taxon>Verrucomicrobiia</taxon>
        <taxon>Verrucomicrobiales</taxon>
        <taxon>Verrucomicrobiaceae</taxon>
        <taxon>Luteolibacter</taxon>
    </lineage>
</organism>
<evidence type="ECO:0000313" key="2">
    <source>
        <dbReference type="Proteomes" id="UP001320876"/>
    </source>
</evidence>
<comment type="caution">
    <text evidence="1">The sequence shown here is derived from an EMBL/GenBank/DDBJ whole genome shotgun (WGS) entry which is preliminary data.</text>
</comment>
<keyword evidence="2" id="KW-1185">Reference proteome</keyword>
<dbReference type="Proteomes" id="UP001320876">
    <property type="component" value="Unassembled WGS sequence"/>
</dbReference>
<protein>
    <submittedName>
        <fullName evidence="1">HAD domain-containing protein</fullName>
    </submittedName>
</protein>